<accession>A0A8I2ZLV4</accession>
<dbReference type="AlphaFoldDB" id="A0A8I2ZLV4"/>
<evidence type="ECO:0000313" key="2">
    <source>
        <dbReference type="EMBL" id="KAG7133122.1"/>
    </source>
</evidence>
<comment type="caution">
    <text evidence="2">The sequence shown here is derived from an EMBL/GenBank/DDBJ whole genome shotgun (WGS) entry which is preliminary data.</text>
</comment>
<evidence type="ECO:0000313" key="3">
    <source>
        <dbReference type="Proteomes" id="UP000689129"/>
    </source>
</evidence>
<name>A0A8I2ZLV4_VERLO</name>
<sequence>MAHGFKVSLRCGGQAKMLPSPEKHHSSEPGNGVTASSTLQPWRQVIALYFQSPQKISKNIGVNPRKIQPQWDLHTTATRFLVQMLRESQTRLDLYLGLIAALT</sequence>
<dbReference type="Proteomes" id="UP000689129">
    <property type="component" value="Unassembled WGS sequence"/>
</dbReference>
<reference evidence="2" key="1">
    <citation type="journal article" date="2021" name="Mol. Plant Pathol.">
        <title>A 20-kb lineage-specific genomic region tames virulence in pathogenic amphidiploid Verticillium longisporum.</title>
        <authorList>
            <person name="Harting R."/>
            <person name="Starke J."/>
            <person name="Kusch H."/>
            <person name="Poggeler S."/>
            <person name="Maurus I."/>
            <person name="Schluter R."/>
            <person name="Landesfeind M."/>
            <person name="Bulla I."/>
            <person name="Nowrousian M."/>
            <person name="de Jonge R."/>
            <person name="Stahlhut G."/>
            <person name="Hoff K.J."/>
            <person name="Asshauer K.P."/>
            <person name="Thurmer A."/>
            <person name="Stanke M."/>
            <person name="Daniel R."/>
            <person name="Morgenstern B."/>
            <person name="Thomma B.P.H.J."/>
            <person name="Kronstad J.W."/>
            <person name="Braus-Stromeyer S.A."/>
            <person name="Braus G.H."/>
        </authorList>
    </citation>
    <scope>NUCLEOTIDE SEQUENCE</scope>
    <source>
        <strain evidence="2">Vl32</strain>
    </source>
</reference>
<proteinExistence type="predicted"/>
<evidence type="ECO:0000256" key="1">
    <source>
        <dbReference type="SAM" id="MobiDB-lite"/>
    </source>
</evidence>
<organism evidence="2 3">
    <name type="scientific">Verticillium longisporum</name>
    <name type="common">Verticillium dahliae var. longisporum</name>
    <dbReference type="NCBI Taxonomy" id="100787"/>
    <lineage>
        <taxon>Eukaryota</taxon>
        <taxon>Fungi</taxon>
        <taxon>Dikarya</taxon>
        <taxon>Ascomycota</taxon>
        <taxon>Pezizomycotina</taxon>
        <taxon>Sordariomycetes</taxon>
        <taxon>Hypocreomycetidae</taxon>
        <taxon>Glomerellales</taxon>
        <taxon>Plectosphaerellaceae</taxon>
        <taxon>Verticillium</taxon>
    </lineage>
</organism>
<gene>
    <name evidence="2" type="ORF">HYQ45_008659</name>
</gene>
<feature type="region of interest" description="Disordered" evidence="1">
    <location>
        <begin position="13"/>
        <end position="36"/>
    </location>
</feature>
<protein>
    <submittedName>
        <fullName evidence="2">Uncharacterized protein</fullName>
    </submittedName>
</protein>
<dbReference type="EMBL" id="JAEMWZ010000168">
    <property type="protein sequence ID" value="KAG7133122.1"/>
    <property type="molecule type" value="Genomic_DNA"/>
</dbReference>